<name>A0A1W6Z147_9BORD</name>
<dbReference type="SUPFAM" id="SSF56801">
    <property type="entry name" value="Acetyl-CoA synthetase-like"/>
    <property type="match status" value="1"/>
</dbReference>
<dbReference type="InterPro" id="IPR000873">
    <property type="entry name" value="AMP-dep_synth/lig_dom"/>
</dbReference>
<evidence type="ECO:0000259" key="2">
    <source>
        <dbReference type="Pfam" id="PF00501"/>
    </source>
</evidence>
<feature type="domain" description="ApeI dehydratase-like" evidence="3">
    <location>
        <begin position="471"/>
        <end position="565"/>
    </location>
</feature>
<feature type="region of interest" description="Disordered" evidence="1">
    <location>
        <begin position="564"/>
        <end position="587"/>
    </location>
</feature>
<dbReference type="RefSeq" id="WP_086072636.1">
    <property type="nucleotide sequence ID" value="NZ_CP021109.1"/>
</dbReference>
<feature type="domain" description="AMP-dependent synthetase/ligase" evidence="2">
    <location>
        <begin position="28"/>
        <end position="292"/>
    </location>
</feature>
<dbReference type="GO" id="GO:0016878">
    <property type="term" value="F:acid-thiol ligase activity"/>
    <property type="evidence" value="ECO:0007669"/>
    <property type="project" value="UniProtKB-ARBA"/>
</dbReference>
<organism evidence="4 5">
    <name type="scientific">Bordetella genomosp. 9</name>
    <dbReference type="NCBI Taxonomy" id="1416803"/>
    <lineage>
        <taxon>Bacteria</taxon>
        <taxon>Pseudomonadati</taxon>
        <taxon>Pseudomonadota</taxon>
        <taxon>Betaproteobacteria</taxon>
        <taxon>Burkholderiales</taxon>
        <taxon>Alcaligenaceae</taxon>
        <taxon>Bordetella</taxon>
    </lineage>
</organism>
<dbReference type="Pfam" id="PF22818">
    <property type="entry name" value="ApeI-like"/>
    <property type="match status" value="1"/>
</dbReference>
<dbReference type="Pfam" id="PF00501">
    <property type="entry name" value="AMP-binding"/>
    <property type="match status" value="1"/>
</dbReference>
<dbReference type="Proteomes" id="UP000194139">
    <property type="component" value="Chromosome"/>
</dbReference>
<dbReference type="PANTHER" id="PTHR43767:SF1">
    <property type="entry name" value="NONRIBOSOMAL PEPTIDE SYNTHASE PES1 (EUROFUNG)-RELATED"/>
    <property type="match status" value="1"/>
</dbReference>
<gene>
    <name evidence="4" type="ORF">CAL13_13205</name>
</gene>
<dbReference type="PANTHER" id="PTHR43767">
    <property type="entry name" value="LONG-CHAIN-FATTY-ACID--COA LIGASE"/>
    <property type="match status" value="1"/>
</dbReference>
<dbReference type="AlphaFoldDB" id="A0A1W6Z147"/>
<evidence type="ECO:0000259" key="3">
    <source>
        <dbReference type="Pfam" id="PF22818"/>
    </source>
</evidence>
<sequence>MTWTALADLLVCRRDGVCYARDPALAHEAFVRQVVSVAGALRARGVRHAALWFEDAAQLAVALFACWRAGAVAVLAADARAGSCAAIDPDADVWLTDDARLPVAPARRLSLADLDGAAAPLDACRLDASQGGIVLWTSGSSGRPKRIRKRWAQLDAEIRALEACWRWADAPACVLGSVSGQHMYGLPFRVLWPLAAGRTIERVQLAFPESLQHASLAHPAFVWIASPALLKRLGDHLSWDALAGGIRQIFSAGGPLPASVSDLLARRLGCRPIEIYGSSETGAVAWREGGAAWQPLPGVQTGIQEGALWVRSPWLDTEEKWVTADAATPDASAGSRFRLHGRLDRIVKIEEKRLALPALEQRLAGHPHVREARLGIADTPRLTALVALTQSGIHALRNGGRKALIESLRTHMAAAVEPLGVPRHWRLMRELPWNTQGKLPHDDFLAAARRPRAPVVREAHTSASPDGAFVAQLRLEVPLDLTHFNGHFPDTPVVPGVVQVDWAMALARRHIEAPPAIGFHGMEALKFQQLLRPGDVVDLTLTRHHGRAKLYFEYRLGGRPCSSGRILTAPQEDAPRGPGVPTLPATS</sequence>
<dbReference type="Gene3D" id="3.30.300.30">
    <property type="match status" value="1"/>
</dbReference>
<reference evidence="4 5" key="1">
    <citation type="submission" date="2017-05" db="EMBL/GenBank/DDBJ databases">
        <title>Complete and WGS of Bordetella genogroups.</title>
        <authorList>
            <person name="Spilker T."/>
            <person name="LiPuma J."/>
        </authorList>
    </citation>
    <scope>NUCLEOTIDE SEQUENCE [LARGE SCALE GENOMIC DNA]</scope>
    <source>
        <strain evidence="4 5">AU17164</strain>
    </source>
</reference>
<evidence type="ECO:0000313" key="4">
    <source>
        <dbReference type="EMBL" id="ARP87060.1"/>
    </source>
</evidence>
<proteinExistence type="predicted"/>
<dbReference type="InterPro" id="IPR029069">
    <property type="entry name" value="HotDog_dom_sf"/>
</dbReference>
<dbReference type="SUPFAM" id="SSF54637">
    <property type="entry name" value="Thioesterase/thiol ester dehydrase-isomerase"/>
    <property type="match status" value="1"/>
</dbReference>
<dbReference type="InterPro" id="IPR020845">
    <property type="entry name" value="AMP-binding_CS"/>
</dbReference>
<protein>
    <submittedName>
        <fullName evidence="4">Uncharacterized protein</fullName>
    </submittedName>
</protein>
<keyword evidence="5" id="KW-1185">Reference proteome</keyword>
<dbReference type="EMBL" id="CP021109">
    <property type="protein sequence ID" value="ARP87060.1"/>
    <property type="molecule type" value="Genomic_DNA"/>
</dbReference>
<dbReference type="PROSITE" id="PS00455">
    <property type="entry name" value="AMP_BINDING"/>
    <property type="match status" value="1"/>
</dbReference>
<dbReference type="InterPro" id="IPR045851">
    <property type="entry name" value="AMP-bd_C_sf"/>
</dbReference>
<dbReference type="InterPro" id="IPR054545">
    <property type="entry name" value="ApeI-like"/>
</dbReference>
<dbReference type="InterPro" id="IPR042099">
    <property type="entry name" value="ANL_N_sf"/>
</dbReference>
<dbReference type="Gene3D" id="3.40.50.12780">
    <property type="entry name" value="N-terminal domain of ligase-like"/>
    <property type="match status" value="1"/>
</dbReference>
<dbReference type="Gene3D" id="3.10.129.10">
    <property type="entry name" value="Hotdog Thioesterase"/>
    <property type="match status" value="1"/>
</dbReference>
<evidence type="ECO:0000313" key="5">
    <source>
        <dbReference type="Proteomes" id="UP000194139"/>
    </source>
</evidence>
<dbReference type="InterPro" id="IPR050237">
    <property type="entry name" value="ATP-dep_AMP-bd_enzyme"/>
</dbReference>
<accession>A0A1W6Z147</accession>
<evidence type="ECO:0000256" key="1">
    <source>
        <dbReference type="SAM" id="MobiDB-lite"/>
    </source>
</evidence>